<dbReference type="EMBL" id="RRZC01000014">
    <property type="protein sequence ID" value="MBE0404433.1"/>
    <property type="molecule type" value="Genomic_DNA"/>
</dbReference>
<keyword evidence="1" id="KW-0328">Glycosyltransferase</keyword>
<evidence type="ECO:0000313" key="3">
    <source>
        <dbReference type="EMBL" id="MBE0404433.1"/>
    </source>
</evidence>
<dbReference type="PANTHER" id="PTHR30160">
    <property type="entry name" value="TETRAACYLDISACCHARIDE 4'-KINASE-RELATED"/>
    <property type="match status" value="1"/>
</dbReference>
<organism evidence="3 4">
    <name type="scientific">Halomonas citrativorans</name>
    <dbReference type="NCBI Taxonomy" id="2742612"/>
    <lineage>
        <taxon>Bacteria</taxon>
        <taxon>Pseudomonadati</taxon>
        <taxon>Pseudomonadota</taxon>
        <taxon>Gammaproteobacteria</taxon>
        <taxon>Oceanospirillales</taxon>
        <taxon>Halomonadaceae</taxon>
        <taxon>Halomonas</taxon>
    </lineage>
</organism>
<dbReference type="Proteomes" id="UP000754821">
    <property type="component" value="Unassembled WGS sequence"/>
</dbReference>
<evidence type="ECO:0000313" key="4">
    <source>
        <dbReference type="Proteomes" id="UP000754821"/>
    </source>
</evidence>
<name>A0ABR9FD87_9GAMM</name>
<comment type="caution">
    <text evidence="3">The sequence shown here is derived from an EMBL/GenBank/DDBJ whole genome shotgun (WGS) entry which is preliminary data.</text>
</comment>
<dbReference type="SUPFAM" id="SSF53756">
    <property type="entry name" value="UDP-Glycosyltransferase/glycogen phosphorylase"/>
    <property type="match status" value="1"/>
</dbReference>
<sequence>MKIWKDKSGYFKKKSLQWANQTRHEDIQRVLVIRQCAFGDYMAARPFLVELKKTFTNAHVTLATTRKYRYAVPEDLVDDIFIHDTSTGIQEQYKSLTTLGKFDIVFDLADTSRSRALTLLSSAHLKMGFPYRPWYNRWLYDVTLPRSNYHYEAEVLLDFLSVFGNQPSYPLDFALPVHSPSESARAIYYFPFASGTNKSVPQDVWKALMLRAASQFPDYQHILLEGANESEKGDFLLAEAAQHANITIQHKLPLEELTHTMAQADLLVCGDTGVRNLALATHTPTLGIFYSTLPYRYWPRYEPQHTCLFNQDGRIPDVDQILEAMASFIPRPE</sequence>
<dbReference type="Gene3D" id="3.40.50.2000">
    <property type="entry name" value="Glycogen Phosphorylase B"/>
    <property type="match status" value="2"/>
</dbReference>
<evidence type="ECO:0000256" key="2">
    <source>
        <dbReference type="ARBA" id="ARBA00022679"/>
    </source>
</evidence>
<dbReference type="PANTHER" id="PTHR30160:SF19">
    <property type="entry name" value="LIPOPOLYSACCHARIDE HEPTOSYLTRANSFERASE 1"/>
    <property type="match status" value="1"/>
</dbReference>
<dbReference type="CDD" id="cd03789">
    <property type="entry name" value="GT9_LPS_heptosyltransferase"/>
    <property type="match status" value="1"/>
</dbReference>
<accession>A0ABR9FD87</accession>
<dbReference type="InterPro" id="IPR051199">
    <property type="entry name" value="LPS_LOS_Heptosyltrfase"/>
</dbReference>
<proteinExistence type="predicted"/>
<dbReference type="InterPro" id="IPR002201">
    <property type="entry name" value="Glyco_trans_9"/>
</dbReference>
<keyword evidence="4" id="KW-1185">Reference proteome</keyword>
<protein>
    <submittedName>
        <fullName evidence="3">Glycosyltransferase family 9 protein</fullName>
    </submittedName>
</protein>
<evidence type="ECO:0000256" key="1">
    <source>
        <dbReference type="ARBA" id="ARBA00022676"/>
    </source>
</evidence>
<dbReference type="Pfam" id="PF01075">
    <property type="entry name" value="Glyco_transf_9"/>
    <property type="match status" value="1"/>
</dbReference>
<keyword evidence="2" id="KW-0808">Transferase</keyword>
<reference evidence="3 4" key="1">
    <citation type="submission" date="2020-07" db="EMBL/GenBank/DDBJ databases">
        <title>Halophilic bacteria isolated from french cheeses.</title>
        <authorList>
            <person name="Kothe C.I."/>
            <person name="Farah-Kraiem B."/>
            <person name="Renault P."/>
            <person name="Dridi B."/>
        </authorList>
    </citation>
    <scope>NUCLEOTIDE SEQUENCE [LARGE SCALE GENOMIC DNA]</scope>
    <source>
        <strain evidence="3 4">FME16</strain>
    </source>
</reference>
<gene>
    <name evidence="3" type="ORF">EI163_12870</name>
</gene>
<dbReference type="RefSeq" id="WP_192527965.1">
    <property type="nucleotide sequence ID" value="NZ_RRZC01000014.1"/>
</dbReference>